<organism evidence="2 3">
    <name type="scientific">Lottia gigantea</name>
    <name type="common">Giant owl limpet</name>
    <dbReference type="NCBI Taxonomy" id="225164"/>
    <lineage>
        <taxon>Eukaryota</taxon>
        <taxon>Metazoa</taxon>
        <taxon>Spiralia</taxon>
        <taxon>Lophotrochozoa</taxon>
        <taxon>Mollusca</taxon>
        <taxon>Gastropoda</taxon>
        <taxon>Patellogastropoda</taxon>
        <taxon>Lottioidea</taxon>
        <taxon>Lottiidae</taxon>
        <taxon>Lottia</taxon>
    </lineage>
</organism>
<dbReference type="CTD" id="20243144"/>
<dbReference type="Proteomes" id="UP000030746">
    <property type="component" value="Unassembled WGS sequence"/>
</dbReference>
<evidence type="ECO:0000313" key="2">
    <source>
        <dbReference type="EMBL" id="ESO94706.1"/>
    </source>
</evidence>
<keyword evidence="3" id="KW-1185">Reference proteome</keyword>
<dbReference type="EMBL" id="KB201751">
    <property type="protein sequence ID" value="ESO94706.1"/>
    <property type="molecule type" value="Genomic_DNA"/>
</dbReference>
<name>V4AM71_LOTGI</name>
<dbReference type="PANTHER" id="PTHR46361">
    <property type="entry name" value="ELECTRON CARRIER/ PROTEIN DISULFIDE OXIDOREDUCTASE"/>
    <property type="match status" value="1"/>
</dbReference>
<dbReference type="PANTHER" id="PTHR46361:SF3">
    <property type="entry name" value="ELECTRON CARRIER_ PROTEIN DISULFIDE OXIDOREDUCTASE"/>
    <property type="match status" value="1"/>
</dbReference>
<accession>V4AM71</accession>
<dbReference type="GeneID" id="20243144"/>
<dbReference type="KEGG" id="lgi:LOTGIDRAFT_175346"/>
<proteinExistence type="predicted"/>
<evidence type="ECO:0000313" key="3">
    <source>
        <dbReference type="Proteomes" id="UP000030746"/>
    </source>
</evidence>
<dbReference type="OrthoDB" id="418495at2759"/>
<dbReference type="HOGENOM" id="CLU_1316733_0_0_1"/>
<gene>
    <name evidence="2" type="ORF">LOTGIDRAFT_175346</name>
</gene>
<protein>
    <recommendedName>
        <fullName evidence="1">DUF547 domain-containing protein</fullName>
    </recommendedName>
</protein>
<dbReference type="AlphaFoldDB" id="V4AM71"/>
<dbReference type="STRING" id="225164.V4AM71"/>
<sequence>MATINIGCLSEQKSLPDSVLKLYQFWKTTAYNIGGQIFKLDDMEHGILRGNRSHPACEKLHFSEKDPRLKFVCKTVDPRIHFALVCGAKSCPAINVYTPENVDHALTEATKSFCRQEVSMFTEVDEIWLSKIFQWYRQDFGTTDTDVIRWIIPYLDQEQQDRANLLLLKLEKFGKVDIKYNEYDWSLNKLDNQKQIPVPKLISDQTASK</sequence>
<reference evidence="2 3" key="1">
    <citation type="journal article" date="2013" name="Nature">
        <title>Insights into bilaterian evolution from three spiralian genomes.</title>
        <authorList>
            <person name="Simakov O."/>
            <person name="Marletaz F."/>
            <person name="Cho S.J."/>
            <person name="Edsinger-Gonzales E."/>
            <person name="Havlak P."/>
            <person name="Hellsten U."/>
            <person name="Kuo D.H."/>
            <person name="Larsson T."/>
            <person name="Lv J."/>
            <person name="Arendt D."/>
            <person name="Savage R."/>
            <person name="Osoegawa K."/>
            <person name="de Jong P."/>
            <person name="Grimwood J."/>
            <person name="Chapman J.A."/>
            <person name="Shapiro H."/>
            <person name="Aerts A."/>
            <person name="Otillar R.P."/>
            <person name="Terry A.Y."/>
            <person name="Boore J.L."/>
            <person name="Grigoriev I.V."/>
            <person name="Lindberg D.R."/>
            <person name="Seaver E.C."/>
            <person name="Weisblat D.A."/>
            <person name="Putnam N.H."/>
            <person name="Rokhsar D.S."/>
        </authorList>
    </citation>
    <scope>NUCLEOTIDE SEQUENCE [LARGE SCALE GENOMIC DNA]</scope>
</reference>
<dbReference type="OMA" id="DNSICHA"/>
<evidence type="ECO:0000259" key="1">
    <source>
        <dbReference type="Pfam" id="PF04784"/>
    </source>
</evidence>
<feature type="domain" description="DUF547" evidence="1">
    <location>
        <begin position="13"/>
        <end position="113"/>
    </location>
</feature>
<dbReference type="RefSeq" id="XP_009054612.1">
    <property type="nucleotide sequence ID" value="XM_009056364.1"/>
</dbReference>
<dbReference type="InterPro" id="IPR006869">
    <property type="entry name" value="DUF547"/>
</dbReference>
<dbReference type="Pfam" id="PF04784">
    <property type="entry name" value="DUF547"/>
    <property type="match status" value="1"/>
</dbReference>